<feature type="domain" description="HTH lysR-type" evidence="5">
    <location>
        <begin position="1"/>
        <end position="58"/>
    </location>
</feature>
<dbReference type="OrthoDB" id="63123at2"/>
<dbReference type="GO" id="GO:0005829">
    <property type="term" value="C:cytosol"/>
    <property type="evidence" value="ECO:0007669"/>
    <property type="project" value="TreeGrafter"/>
</dbReference>
<evidence type="ECO:0000256" key="3">
    <source>
        <dbReference type="ARBA" id="ARBA00023125"/>
    </source>
</evidence>
<evidence type="ECO:0000313" key="7">
    <source>
        <dbReference type="Proteomes" id="UP000018296"/>
    </source>
</evidence>
<sequence>MNISQLQILAAIVDTGSFTQAGTLLDRTQSGISHSLSALEKELGASLLIREQGKVILTESGEHVLAHAREIIYHFDCILNEAETLVNLESGKIRLGCFPSASRQVLPKILAAFQKKHPKIEAVLFEGTDQEVLEWLDSHVVDIAFAALPQPIFETVPLCADQWLAVLPANHRFSRCSQIRIQDIAHEPFIMSKGGCEPMILQIFKEQECKPEVNYSIEDMTTLIAMVKEEIGWTIVPEKALPEQLKGIVTIPLVPIVHRRIGLAVPSIKTASPAVQAFIREAEKIYPLPNH</sequence>
<dbReference type="SUPFAM" id="SSF53850">
    <property type="entry name" value="Periplasmic binding protein-like II"/>
    <property type="match status" value="1"/>
</dbReference>
<dbReference type="PATRIC" id="fig|1395513.3.peg.2359"/>
<proteinExistence type="inferred from homology"/>
<dbReference type="eggNOG" id="COG0583">
    <property type="taxonomic scope" value="Bacteria"/>
</dbReference>
<dbReference type="AlphaFoldDB" id="V6IW22"/>
<dbReference type="STRING" id="1395513.P343_11665"/>
<accession>V6IW22</accession>
<name>V6IW22_9BACL</name>
<dbReference type="Gene3D" id="3.40.190.10">
    <property type="entry name" value="Periplasmic binding protein-like II"/>
    <property type="match status" value="2"/>
</dbReference>
<dbReference type="InterPro" id="IPR050950">
    <property type="entry name" value="HTH-type_LysR_regulators"/>
</dbReference>
<dbReference type="RefSeq" id="WP_023510577.1">
    <property type="nucleotide sequence ID" value="NZ_AWTC01000011.1"/>
</dbReference>
<evidence type="ECO:0000256" key="1">
    <source>
        <dbReference type="ARBA" id="ARBA00009437"/>
    </source>
</evidence>
<dbReference type="CDD" id="cd05466">
    <property type="entry name" value="PBP2_LTTR_substrate"/>
    <property type="match status" value="1"/>
</dbReference>
<dbReference type="InterPro" id="IPR036388">
    <property type="entry name" value="WH-like_DNA-bd_sf"/>
</dbReference>
<dbReference type="PANTHER" id="PTHR30419:SF24">
    <property type="entry name" value="HTH-TYPE TRANSCRIPTIONAL REGULATOR CZCR"/>
    <property type="match status" value="1"/>
</dbReference>
<keyword evidence="2" id="KW-0805">Transcription regulation</keyword>
<dbReference type="PANTHER" id="PTHR30419">
    <property type="entry name" value="HTH-TYPE TRANSCRIPTIONAL REGULATOR YBHD"/>
    <property type="match status" value="1"/>
</dbReference>
<evidence type="ECO:0000256" key="4">
    <source>
        <dbReference type="ARBA" id="ARBA00023163"/>
    </source>
</evidence>
<dbReference type="FunFam" id="1.10.10.10:FF:000001">
    <property type="entry name" value="LysR family transcriptional regulator"/>
    <property type="match status" value="1"/>
</dbReference>
<dbReference type="GO" id="GO:0003677">
    <property type="term" value="F:DNA binding"/>
    <property type="evidence" value="ECO:0007669"/>
    <property type="project" value="UniProtKB-KW"/>
</dbReference>
<keyword evidence="4" id="KW-0804">Transcription</keyword>
<protein>
    <submittedName>
        <fullName evidence="6">Transcriptional regulator</fullName>
    </submittedName>
</protein>
<evidence type="ECO:0000259" key="5">
    <source>
        <dbReference type="PROSITE" id="PS50931"/>
    </source>
</evidence>
<dbReference type="PROSITE" id="PS50931">
    <property type="entry name" value="HTH_LYSR"/>
    <property type="match status" value="1"/>
</dbReference>
<dbReference type="InterPro" id="IPR005119">
    <property type="entry name" value="LysR_subst-bd"/>
</dbReference>
<dbReference type="SUPFAM" id="SSF46785">
    <property type="entry name" value="Winged helix' DNA-binding domain"/>
    <property type="match status" value="1"/>
</dbReference>
<reference evidence="6 7" key="1">
    <citation type="journal article" date="2013" name="Genome Announc.">
        <title>Genome Sequence of Sporolactobacillus laevolacticus DSM442, an Efficient Polymer-Grade D-Lactate Producer from Agricultural Waste Cottonseed as a Nitrogen Source.</title>
        <authorList>
            <person name="Wang H."/>
            <person name="Wang L."/>
            <person name="Ju J."/>
            <person name="Yu B."/>
            <person name="Ma Y."/>
        </authorList>
    </citation>
    <scope>NUCLEOTIDE SEQUENCE [LARGE SCALE GENOMIC DNA]</scope>
    <source>
        <strain evidence="6 7">DSM 442</strain>
    </source>
</reference>
<comment type="caution">
    <text evidence="6">The sequence shown here is derived from an EMBL/GenBank/DDBJ whole genome shotgun (WGS) entry which is preliminary data.</text>
</comment>
<keyword evidence="7" id="KW-1185">Reference proteome</keyword>
<dbReference type="Pfam" id="PF03466">
    <property type="entry name" value="LysR_substrate"/>
    <property type="match status" value="1"/>
</dbReference>
<keyword evidence="3" id="KW-0238">DNA-binding</keyword>
<dbReference type="Proteomes" id="UP000018296">
    <property type="component" value="Unassembled WGS sequence"/>
</dbReference>
<dbReference type="InterPro" id="IPR036390">
    <property type="entry name" value="WH_DNA-bd_sf"/>
</dbReference>
<dbReference type="Gene3D" id="1.10.10.10">
    <property type="entry name" value="Winged helix-like DNA-binding domain superfamily/Winged helix DNA-binding domain"/>
    <property type="match status" value="1"/>
</dbReference>
<dbReference type="Pfam" id="PF00126">
    <property type="entry name" value="HTH_1"/>
    <property type="match status" value="1"/>
</dbReference>
<dbReference type="InterPro" id="IPR000847">
    <property type="entry name" value="LysR_HTH_N"/>
</dbReference>
<comment type="similarity">
    <text evidence="1">Belongs to the LysR transcriptional regulatory family.</text>
</comment>
<evidence type="ECO:0000256" key="2">
    <source>
        <dbReference type="ARBA" id="ARBA00023015"/>
    </source>
</evidence>
<dbReference type="EMBL" id="AWTC01000011">
    <property type="protein sequence ID" value="EST11422.1"/>
    <property type="molecule type" value="Genomic_DNA"/>
</dbReference>
<dbReference type="GO" id="GO:0003700">
    <property type="term" value="F:DNA-binding transcription factor activity"/>
    <property type="evidence" value="ECO:0007669"/>
    <property type="project" value="InterPro"/>
</dbReference>
<organism evidence="6 7">
    <name type="scientific">Sporolactobacillus laevolacticus DSM 442</name>
    <dbReference type="NCBI Taxonomy" id="1395513"/>
    <lineage>
        <taxon>Bacteria</taxon>
        <taxon>Bacillati</taxon>
        <taxon>Bacillota</taxon>
        <taxon>Bacilli</taxon>
        <taxon>Bacillales</taxon>
        <taxon>Sporolactobacillaceae</taxon>
        <taxon>Sporolactobacillus</taxon>
    </lineage>
</organism>
<evidence type="ECO:0000313" key="6">
    <source>
        <dbReference type="EMBL" id="EST11422.1"/>
    </source>
</evidence>
<gene>
    <name evidence="6" type="ORF">P343_11665</name>
</gene>